<sequence length="107" mass="11970">MNPDLRGASSPHKLRRCFFSSSSKQWRIKQVTKSSFSDILPQVKEHIHGADFICVSSQKMDGVAYCPLIPLKPLTVNRGMWLRGLSCFTSLLGGMHAKIQVDHLMGL</sequence>
<accession>W1PV72</accession>
<dbReference type="EMBL" id="KI392687">
    <property type="protein sequence ID" value="ERN11709.1"/>
    <property type="molecule type" value="Genomic_DNA"/>
</dbReference>
<keyword evidence="2" id="KW-1185">Reference proteome</keyword>
<proteinExistence type="predicted"/>
<dbReference type="Gramene" id="ERN11709">
    <property type="protein sequence ID" value="ERN11709"/>
    <property type="gene ID" value="AMTR_s00022p00230140"/>
</dbReference>
<dbReference type="AlphaFoldDB" id="W1PV72"/>
<name>W1PV72_AMBTC</name>
<protein>
    <submittedName>
        <fullName evidence="1">Uncharacterized protein</fullName>
    </submittedName>
</protein>
<reference evidence="2" key="1">
    <citation type="journal article" date="2013" name="Science">
        <title>The Amborella genome and the evolution of flowering plants.</title>
        <authorList>
            <consortium name="Amborella Genome Project"/>
        </authorList>
    </citation>
    <scope>NUCLEOTIDE SEQUENCE [LARGE SCALE GENOMIC DNA]</scope>
</reference>
<dbReference type="Proteomes" id="UP000017836">
    <property type="component" value="Unassembled WGS sequence"/>
</dbReference>
<gene>
    <name evidence="1" type="ORF">AMTR_s00022p00230140</name>
</gene>
<evidence type="ECO:0000313" key="2">
    <source>
        <dbReference type="Proteomes" id="UP000017836"/>
    </source>
</evidence>
<organism evidence="1 2">
    <name type="scientific">Amborella trichopoda</name>
    <dbReference type="NCBI Taxonomy" id="13333"/>
    <lineage>
        <taxon>Eukaryota</taxon>
        <taxon>Viridiplantae</taxon>
        <taxon>Streptophyta</taxon>
        <taxon>Embryophyta</taxon>
        <taxon>Tracheophyta</taxon>
        <taxon>Spermatophyta</taxon>
        <taxon>Magnoliopsida</taxon>
        <taxon>Amborellales</taxon>
        <taxon>Amborellaceae</taxon>
        <taxon>Amborella</taxon>
    </lineage>
</organism>
<dbReference type="HOGENOM" id="CLU_2213447_0_0_1"/>
<evidence type="ECO:0000313" key="1">
    <source>
        <dbReference type="EMBL" id="ERN11709.1"/>
    </source>
</evidence>